<dbReference type="InterPro" id="IPR011009">
    <property type="entry name" value="Kinase-like_dom_sf"/>
</dbReference>
<keyword evidence="5" id="KW-0418">Kinase</keyword>
<dbReference type="PANTHER" id="PTHR44899">
    <property type="entry name" value="CAMK FAMILY PROTEIN KINASE"/>
    <property type="match status" value="1"/>
</dbReference>
<feature type="region of interest" description="Disordered" evidence="9">
    <location>
        <begin position="526"/>
        <end position="560"/>
    </location>
</feature>
<dbReference type="InterPro" id="IPR008271">
    <property type="entry name" value="Ser/Thr_kinase_AS"/>
</dbReference>
<dbReference type="Pfam" id="PF00069">
    <property type="entry name" value="Pkinase"/>
    <property type="match status" value="1"/>
</dbReference>
<keyword evidence="4" id="KW-0547">Nucleotide-binding</keyword>
<evidence type="ECO:0000256" key="6">
    <source>
        <dbReference type="ARBA" id="ARBA00022840"/>
    </source>
</evidence>
<evidence type="ECO:0000256" key="8">
    <source>
        <dbReference type="ARBA" id="ARBA00048679"/>
    </source>
</evidence>
<evidence type="ECO:0000256" key="2">
    <source>
        <dbReference type="ARBA" id="ARBA00022527"/>
    </source>
</evidence>
<evidence type="ECO:0000256" key="9">
    <source>
        <dbReference type="SAM" id="MobiDB-lite"/>
    </source>
</evidence>
<dbReference type="SUPFAM" id="SSF56112">
    <property type="entry name" value="Protein kinase-like (PK-like)"/>
    <property type="match status" value="1"/>
</dbReference>
<keyword evidence="2" id="KW-0723">Serine/threonine-protein kinase</keyword>
<feature type="region of interest" description="Disordered" evidence="9">
    <location>
        <begin position="293"/>
        <end position="322"/>
    </location>
</feature>
<dbReference type="InterPro" id="IPR051131">
    <property type="entry name" value="NEK_Ser/Thr_kinase_NIMA"/>
</dbReference>
<evidence type="ECO:0000313" key="11">
    <source>
        <dbReference type="EMBL" id="CAI2363451.1"/>
    </source>
</evidence>
<reference evidence="11" key="1">
    <citation type="submission" date="2023-07" db="EMBL/GenBank/DDBJ databases">
        <authorList>
            <consortium name="AG Swart"/>
            <person name="Singh M."/>
            <person name="Singh A."/>
            <person name="Seah K."/>
            <person name="Emmerich C."/>
        </authorList>
    </citation>
    <scope>NUCLEOTIDE SEQUENCE</scope>
    <source>
        <strain evidence="11">DP1</strain>
    </source>
</reference>
<dbReference type="Proteomes" id="UP001295684">
    <property type="component" value="Unassembled WGS sequence"/>
</dbReference>
<protein>
    <recommendedName>
        <fullName evidence="1">non-specific serine/threonine protein kinase</fullName>
        <ecNumber evidence="1">2.7.11.1</ecNumber>
    </recommendedName>
</protein>
<dbReference type="PROSITE" id="PS50011">
    <property type="entry name" value="PROTEIN_KINASE_DOM"/>
    <property type="match status" value="1"/>
</dbReference>
<comment type="catalytic activity">
    <reaction evidence="8">
        <text>L-seryl-[protein] + ATP = O-phospho-L-seryl-[protein] + ADP + H(+)</text>
        <dbReference type="Rhea" id="RHEA:17989"/>
        <dbReference type="Rhea" id="RHEA-COMP:9863"/>
        <dbReference type="Rhea" id="RHEA-COMP:11604"/>
        <dbReference type="ChEBI" id="CHEBI:15378"/>
        <dbReference type="ChEBI" id="CHEBI:29999"/>
        <dbReference type="ChEBI" id="CHEBI:30616"/>
        <dbReference type="ChEBI" id="CHEBI:83421"/>
        <dbReference type="ChEBI" id="CHEBI:456216"/>
        <dbReference type="EC" id="2.7.11.1"/>
    </reaction>
</comment>
<dbReference type="CDD" id="cd08215">
    <property type="entry name" value="STKc_Nek"/>
    <property type="match status" value="1"/>
</dbReference>
<gene>
    <name evidence="11" type="ORF">ECRASSUSDP1_LOCUS4787</name>
</gene>
<dbReference type="GO" id="GO:0005524">
    <property type="term" value="F:ATP binding"/>
    <property type="evidence" value="ECO:0007669"/>
    <property type="project" value="UniProtKB-KW"/>
</dbReference>
<feature type="compositionally biased region" description="Basic and acidic residues" evidence="9">
    <location>
        <begin position="528"/>
        <end position="543"/>
    </location>
</feature>
<feature type="domain" description="Protein kinase" evidence="10">
    <location>
        <begin position="9"/>
        <end position="265"/>
    </location>
</feature>
<comment type="caution">
    <text evidence="11">The sequence shown here is derived from an EMBL/GenBank/DDBJ whole genome shotgun (WGS) entry which is preliminary data.</text>
</comment>
<dbReference type="GO" id="GO:0004674">
    <property type="term" value="F:protein serine/threonine kinase activity"/>
    <property type="evidence" value="ECO:0007669"/>
    <property type="project" value="UniProtKB-KW"/>
</dbReference>
<accession>A0AAD1XA79</accession>
<evidence type="ECO:0000256" key="4">
    <source>
        <dbReference type="ARBA" id="ARBA00022741"/>
    </source>
</evidence>
<dbReference type="InterPro" id="IPR000719">
    <property type="entry name" value="Prot_kinase_dom"/>
</dbReference>
<keyword evidence="6" id="KW-0067">ATP-binding</keyword>
<dbReference type="EC" id="2.7.11.1" evidence="1"/>
<evidence type="ECO:0000256" key="3">
    <source>
        <dbReference type="ARBA" id="ARBA00022679"/>
    </source>
</evidence>
<organism evidence="11 12">
    <name type="scientific">Euplotes crassus</name>
    <dbReference type="NCBI Taxonomy" id="5936"/>
    <lineage>
        <taxon>Eukaryota</taxon>
        <taxon>Sar</taxon>
        <taxon>Alveolata</taxon>
        <taxon>Ciliophora</taxon>
        <taxon>Intramacronucleata</taxon>
        <taxon>Spirotrichea</taxon>
        <taxon>Hypotrichia</taxon>
        <taxon>Euplotida</taxon>
        <taxon>Euplotidae</taxon>
        <taxon>Moneuplotes</taxon>
    </lineage>
</organism>
<dbReference type="PROSITE" id="PS00108">
    <property type="entry name" value="PROTEIN_KINASE_ST"/>
    <property type="match status" value="1"/>
</dbReference>
<feature type="region of interest" description="Disordered" evidence="9">
    <location>
        <begin position="419"/>
        <end position="444"/>
    </location>
</feature>
<dbReference type="SMART" id="SM00220">
    <property type="entry name" value="S_TKc"/>
    <property type="match status" value="1"/>
</dbReference>
<evidence type="ECO:0000313" key="12">
    <source>
        <dbReference type="Proteomes" id="UP001295684"/>
    </source>
</evidence>
<evidence type="ECO:0000256" key="1">
    <source>
        <dbReference type="ARBA" id="ARBA00012513"/>
    </source>
</evidence>
<name>A0AAD1XA79_EUPCR</name>
<evidence type="ECO:0000256" key="5">
    <source>
        <dbReference type="ARBA" id="ARBA00022777"/>
    </source>
</evidence>
<feature type="compositionally biased region" description="Basic residues" evidence="9">
    <location>
        <begin position="430"/>
        <end position="442"/>
    </location>
</feature>
<dbReference type="AlphaFoldDB" id="A0AAD1XA79"/>
<dbReference type="PANTHER" id="PTHR44899:SF3">
    <property type="entry name" value="SERINE_THREONINE-PROTEIN KINASE NEK1"/>
    <property type="match status" value="1"/>
</dbReference>
<dbReference type="Gene3D" id="1.10.510.10">
    <property type="entry name" value="Transferase(Phosphotransferase) domain 1"/>
    <property type="match status" value="1"/>
</dbReference>
<evidence type="ECO:0000259" key="10">
    <source>
        <dbReference type="PROSITE" id="PS50011"/>
    </source>
</evidence>
<comment type="catalytic activity">
    <reaction evidence="7">
        <text>L-threonyl-[protein] + ATP = O-phospho-L-threonyl-[protein] + ADP + H(+)</text>
        <dbReference type="Rhea" id="RHEA:46608"/>
        <dbReference type="Rhea" id="RHEA-COMP:11060"/>
        <dbReference type="Rhea" id="RHEA-COMP:11605"/>
        <dbReference type="ChEBI" id="CHEBI:15378"/>
        <dbReference type="ChEBI" id="CHEBI:30013"/>
        <dbReference type="ChEBI" id="CHEBI:30616"/>
        <dbReference type="ChEBI" id="CHEBI:61977"/>
        <dbReference type="ChEBI" id="CHEBI:456216"/>
        <dbReference type="EC" id="2.7.11.1"/>
    </reaction>
</comment>
<proteinExistence type="predicted"/>
<feature type="compositionally biased region" description="Basic and acidic residues" evidence="9">
    <location>
        <begin position="293"/>
        <end position="320"/>
    </location>
</feature>
<keyword evidence="3" id="KW-0808">Transferase</keyword>
<dbReference type="EMBL" id="CAMPGE010004602">
    <property type="protein sequence ID" value="CAI2363451.1"/>
    <property type="molecule type" value="Genomic_DNA"/>
</dbReference>
<sequence>MAERNFEKYKRIKLLNQGSYGKAYLVEAKSDKSLCVIKQIQFNAKNPTVMKEAIYLREMHHPNIIQFKDVYFTKSKKLCIVMEYADGGDLSSKIKHFKDNNMSFSEQDIIVYFSQICAGMKYCHDKKLLHRDIKSQNIFCTSEGRIKIGDFGISKILENTKENVQTIVGTPCYLSPEIIENQCYNLKSDIYALGVVLYELCMLRHPFKADSIHALAIKIVSGEYTEIPSKYSEDLKYLVDNLLHKDPEQRMNIDEIIDYLNLKFITPQLEYEEIKCQENIEEQIPEEIEIEYDKSKLGEEETREETKKSSNNDPIEENKNDLSAIELETDGLRKETDLTDQQYELALKVGIDKIETNNIKKKQKLAKNREEEKQKKLKASNTDLYIQGHSHIRNKSNNVKSVKPSSTNNVQGYRKITPSAQSNVNDSRIKRNPKRPQLRKKVSGATPKVAFEKEPALRKQKTTQENRFVRRKITVNDREEEIKKQHDIQKALLEKEKEIEMKANKKKQESNERWLKLHNQRLKLLAKKKQDVEDSFDKSNDRSKRAKWGKNPDVVIPGSS</sequence>
<evidence type="ECO:0000256" key="7">
    <source>
        <dbReference type="ARBA" id="ARBA00047899"/>
    </source>
</evidence>
<keyword evidence="12" id="KW-1185">Reference proteome</keyword>